<organism evidence="3 4">
    <name type="scientific">Chlamydomonas eustigma</name>
    <dbReference type="NCBI Taxonomy" id="1157962"/>
    <lineage>
        <taxon>Eukaryota</taxon>
        <taxon>Viridiplantae</taxon>
        <taxon>Chlorophyta</taxon>
        <taxon>core chlorophytes</taxon>
        <taxon>Chlorophyceae</taxon>
        <taxon>CS clade</taxon>
        <taxon>Chlamydomonadales</taxon>
        <taxon>Chlamydomonadaceae</taxon>
        <taxon>Chlamydomonas</taxon>
    </lineage>
</organism>
<dbReference type="InterPro" id="IPR021883">
    <property type="entry name" value="LPA1-like"/>
</dbReference>
<name>A0A250X3H4_9CHLO</name>
<dbReference type="InterPro" id="IPR011990">
    <property type="entry name" value="TPR-like_helical_dom_sf"/>
</dbReference>
<evidence type="ECO:0000256" key="2">
    <source>
        <dbReference type="SAM" id="Phobius"/>
    </source>
</evidence>
<dbReference type="Proteomes" id="UP000232323">
    <property type="component" value="Unassembled WGS sequence"/>
</dbReference>
<evidence type="ECO:0000313" key="4">
    <source>
        <dbReference type="Proteomes" id="UP000232323"/>
    </source>
</evidence>
<dbReference type="EMBL" id="BEGY01000025">
    <property type="protein sequence ID" value="GAX77479.1"/>
    <property type="molecule type" value="Genomic_DNA"/>
</dbReference>
<evidence type="ECO:0000256" key="1">
    <source>
        <dbReference type="SAM" id="MobiDB-lite"/>
    </source>
</evidence>
<comment type="caution">
    <text evidence="3">The sequence shown here is derived from an EMBL/GenBank/DDBJ whole genome shotgun (WGS) entry which is preliminary data.</text>
</comment>
<protein>
    <submittedName>
        <fullName evidence="3">Uncharacterized protein</fullName>
    </submittedName>
</protein>
<keyword evidence="2" id="KW-1133">Transmembrane helix</keyword>
<keyword evidence="2" id="KW-0472">Membrane</keyword>
<feature type="transmembrane region" description="Helical" evidence="2">
    <location>
        <begin position="215"/>
        <end position="234"/>
    </location>
</feature>
<reference evidence="3 4" key="1">
    <citation type="submission" date="2017-08" db="EMBL/GenBank/DDBJ databases">
        <title>Acidophilic green algal genome provides insights into adaptation to an acidic environment.</title>
        <authorList>
            <person name="Hirooka S."/>
            <person name="Hirose Y."/>
            <person name="Kanesaki Y."/>
            <person name="Higuchi S."/>
            <person name="Fujiwara T."/>
            <person name="Onuma R."/>
            <person name="Era A."/>
            <person name="Ohbayashi R."/>
            <person name="Uzuka A."/>
            <person name="Nozaki H."/>
            <person name="Yoshikawa H."/>
            <person name="Miyagishima S.Y."/>
        </authorList>
    </citation>
    <scope>NUCLEOTIDE SEQUENCE [LARGE SCALE GENOMIC DNA]</scope>
    <source>
        <strain evidence="3 4">NIES-2499</strain>
    </source>
</reference>
<dbReference type="OrthoDB" id="1914839at2759"/>
<dbReference type="PANTHER" id="PTHR35498">
    <property type="entry name" value="PROTEIN LOW PSII ACCUMULATION 1, CHLOROPLASTIC"/>
    <property type="match status" value="1"/>
</dbReference>
<sequence length="448" mass="49820">MNSLSKLRLPGVTSHPYPRPFSHFSRSIPPVFRCQHLIINSASNDTVSSIEKPKSAKEAVESGLLLFNDKKNYAEAIQLFNTAMQLQPTEDEAMAALYNLGCAYAKMKQWKPASEAIVRAINDYRLKLSVALKDEDLKELRERREWIDALTEVKGGLSREMKLDLRSEAKAPFRFPRQFLFGGLAVGAAIGLIIITGRLVLAVKGGEGAPDLTETLQNFAINSAVLAVLGVLLYRDAQAKQRALQVSDREELLSRLQVDLGNGRVFPLLRFRGMVRPFLLAGSKAFVDKAMREAEPYVNKLRQRGVSVIPLVLTEKNGGKKELDPDAKILALKKEFQRKDLASNKGFGGNKVEKEEQAVEPEAAGVTEEDKKWRLEAYDPAEWQTWIEQQKEFANITGEDRNCYIQVQLDGTVRSSALGAPKWARIVDALPPLDDIRTSLSDGVGTSV</sequence>
<feature type="region of interest" description="Disordered" evidence="1">
    <location>
        <begin position="347"/>
        <end position="366"/>
    </location>
</feature>
<dbReference type="AlphaFoldDB" id="A0A250X3H4"/>
<accession>A0A250X3H4</accession>
<proteinExistence type="predicted"/>
<keyword evidence="4" id="KW-1185">Reference proteome</keyword>
<keyword evidence="2" id="KW-0812">Transmembrane</keyword>
<dbReference type="PANTHER" id="PTHR35498:SF4">
    <property type="entry name" value="PROTEIN LOW PSII ACCUMULATION 1, CHLOROPLASTIC"/>
    <property type="match status" value="1"/>
</dbReference>
<evidence type="ECO:0000313" key="3">
    <source>
        <dbReference type="EMBL" id="GAX77479.1"/>
    </source>
</evidence>
<dbReference type="Gene3D" id="1.25.40.10">
    <property type="entry name" value="Tetratricopeptide repeat domain"/>
    <property type="match status" value="1"/>
</dbReference>
<feature type="transmembrane region" description="Helical" evidence="2">
    <location>
        <begin position="179"/>
        <end position="203"/>
    </location>
</feature>
<gene>
    <name evidence="3" type="ORF">CEUSTIGMA_g4923.t1</name>
</gene>
<dbReference type="SUPFAM" id="SSF48452">
    <property type="entry name" value="TPR-like"/>
    <property type="match status" value="1"/>
</dbReference>
<dbReference type="STRING" id="1157962.A0A250X3H4"/>
<dbReference type="Pfam" id="PF11998">
    <property type="entry name" value="DUF3493"/>
    <property type="match status" value="1"/>
</dbReference>